<proteinExistence type="predicted"/>
<dbReference type="InterPro" id="IPR041204">
    <property type="entry name" value="RIG-I-like_C"/>
</dbReference>
<dbReference type="EC" id="3.6.4.13" evidence="2"/>
<dbReference type="GO" id="GO:0051607">
    <property type="term" value="P:defense response to virus"/>
    <property type="evidence" value="ECO:0007669"/>
    <property type="project" value="UniProtKB-KW"/>
</dbReference>
<comment type="caution">
    <text evidence="14">The sequence shown here is derived from an EMBL/GenBank/DDBJ whole genome shotgun (WGS) entry which is preliminary data.</text>
</comment>
<dbReference type="Gene3D" id="3.40.50.300">
    <property type="entry name" value="P-loop containing nucleotide triphosphate hydrolases"/>
    <property type="match status" value="2"/>
</dbReference>
<dbReference type="Pfam" id="PF18119">
    <property type="entry name" value="RIG-I_C"/>
    <property type="match status" value="1"/>
</dbReference>
<evidence type="ECO:0000256" key="6">
    <source>
        <dbReference type="ARBA" id="ARBA00022801"/>
    </source>
</evidence>
<evidence type="ECO:0000256" key="1">
    <source>
        <dbReference type="ARBA" id="ARBA00004496"/>
    </source>
</evidence>
<evidence type="ECO:0000313" key="14">
    <source>
        <dbReference type="EMBL" id="PVD29709.1"/>
    </source>
</evidence>
<dbReference type="Gene3D" id="2.170.150.30">
    <property type="entry name" value="RIG-I-like receptor, C-terminal regulatory domain"/>
    <property type="match status" value="1"/>
</dbReference>
<keyword evidence="3" id="KW-0963">Cytoplasm</keyword>
<dbReference type="PROSITE" id="PS51194">
    <property type="entry name" value="HELICASE_CTER"/>
    <property type="match status" value="1"/>
</dbReference>
<accession>A0A2T7P8G9</accession>
<keyword evidence="7" id="KW-0347">Helicase</keyword>
<dbReference type="PANTHER" id="PTHR14074:SF16">
    <property type="entry name" value="ANTIVIRAL INNATE IMMUNE RESPONSE RECEPTOR RIG-I"/>
    <property type="match status" value="1"/>
</dbReference>
<dbReference type="GO" id="GO:0016787">
    <property type="term" value="F:hydrolase activity"/>
    <property type="evidence" value="ECO:0007669"/>
    <property type="project" value="UniProtKB-KW"/>
</dbReference>
<keyword evidence="9" id="KW-0067">ATP-binding</keyword>
<dbReference type="GO" id="GO:0005737">
    <property type="term" value="C:cytoplasm"/>
    <property type="evidence" value="ECO:0007669"/>
    <property type="project" value="UniProtKB-SubCell"/>
</dbReference>
<evidence type="ECO:0000259" key="12">
    <source>
        <dbReference type="PROSITE" id="PS51194"/>
    </source>
</evidence>
<keyword evidence="15" id="KW-1185">Reference proteome</keyword>
<evidence type="ECO:0000256" key="11">
    <source>
        <dbReference type="ARBA" id="ARBA00023118"/>
    </source>
</evidence>
<dbReference type="SUPFAM" id="SSF52540">
    <property type="entry name" value="P-loop containing nucleoside triphosphate hydrolases"/>
    <property type="match status" value="1"/>
</dbReference>
<dbReference type="InterPro" id="IPR001650">
    <property type="entry name" value="Helicase_C-like"/>
</dbReference>
<evidence type="ECO:0000256" key="3">
    <source>
        <dbReference type="ARBA" id="ARBA00022490"/>
    </source>
</evidence>
<dbReference type="OrthoDB" id="416741at2759"/>
<evidence type="ECO:0000256" key="5">
    <source>
        <dbReference type="ARBA" id="ARBA00022741"/>
    </source>
</evidence>
<dbReference type="GO" id="GO:0003723">
    <property type="term" value="F:RNA binding"/>
    <property type="evidence" value="ECO:0007669"/>
    <property type="project" value="UniProtKB-KW"/>
</dbReference>
<dbReference type="Gene3D" id="1.20.1320.30">
    <property type="match status" value="1"/>
</dbReference>
<evidence type="ECO:0000256" key="10">
    <source>
        <dbReference type="ARBA" id="ARBA00022884"/>
    </source>
</evidence>
<dbReference type="InterPro" id="IPR027417">
    <property type="entry name" value="P-loop_NTPase"/>
</dbReference>
<dbReference type="PANTHER" id="PTHR14074">
    <property type="entry name" value="HELICASE WITH DEATH DOMAIN-RELATED"/>
    <property type="match status" value="1"/>
</dbReference>
<dbReference type="Proteomes" id="UP000245119">
    <property type="component" value="Linkage Group LG5"/>
</dbReference>
<keyword evidence="4" id="KW-0479">Metal-binding</keyword>
<evidence type="ECO:0000256" key="9">
    <source>
        <dbReference type="ARBA" id="ARBA00022840"/>
    </source>
</evidence>
<keyword evidence="8" id="KW-0862">Zinc</keyword>
<feature type="domain" description="RLR CTR" evidence="13">
    <location>
        <begin position="325"/>
        <end position="452"/>
    </location>
</feature>
<dbReference type="Pfam" id="PF00271">
    <property type="entry name" value="Helicase_C"/>
    <property type="match status" value="1"/>
</dbReference>
<keyword evidence="5" id="KW-0547">Nucleotide-binding</keyword>
<keyword evidence="11" id="KW-0051">Antiviral defense</keyword>
<keyword evidence="10" id="KW-0694">RNA-binding</keyword>
<dbReference type="InterPro" id="IPR051363">
    <property type="entry name" value="RLR_Helicase"/>
</dbReference>
<sequence>MKVIEENAENSEYTRRVEAASGIRALLHRPCERGTEQYAIWITQLRRPVAMLNDADSRRFLETSRCVLEFYNTSLLMNDDCDTQDAMEYLTAQFRRLSESTGNSVADVDLFLQELFESKLRDAVCQKQANTNPKLILLEGKIRKVFSEKPESRAIVFVKTRDMAVCLERWMKRRPNLKVLKPGKIVGAGASSERGGMTKNQQVDAMQYFRDGDHKIMVATSVAEEGLDIRQCNLVIRYNYVTNEIAMVQARGRARAENSQFVTVASCNQGVAEKDEINIIREMMMHEAIRQLQEEMTTRLADYHQTIIKIQAEEKEKRDIELAMMNGRTLKEGEVVLRCRKCDAFACMSSDIRTVEKAHHVIIDPEFSDRRTEKYQPKHIKISGDMCQQGKLHCKECGLDWGIVAQHSGTTFPVIKIDSFTVVDEVGRRDAPKKWRNTNFPVEELSLEELLQYRRRALASGRDAE</sequence>
<dbReference type="InterPro" id="IPR038557">
    <property type="entry name" value="RLR_C_sf"/>
</dbReference>
<reference evidence="14 15" key="1">
    <citation type="submission" date="2018-04" db="EMBL/GenBank/DDBJ databases">
        <title>The genome of golden apple snail Pomacea canaliculata provides insight into stress tolerance and invasive adaptation.</title>
        <authorList>
            <person name="Liu C."/>
            <person name="Liu B."/>
            <person name="Ren Y."/>
            <person name="Zhang Y."/>
            <person name="Wang H."/>
            <person name="Li S."/>
            <person name="Jiang F."/>
            <person name="Yin L."/>
            <person name="Zhang G."/>
            <person name="Qian W."/>
            <person name="Fan W."/>
        </authorList>
    </citation>
    <scope>NUCLEOTIDE SEQUENCE [LARGE SCALE GENOMIC DNA]</scope>
    <source>
        <strain evidence="14">SZHN2017</strain>
        <tissue evidence="14">Muscle</tissue>
    </source>
</reference>
<dbReference type="GO" id="GO:0003724">
    <property type="term" value="F:RNA helicase activity"/>
    <property type="evidence" value="ECO:0007669"/>
    <property type="project" value="UniProtKB-EC"/>
</dbReference>
<evidence type="ECO:0000256" key="4">
    <source>
        <dbReference type="ARBA" id="ARBA00022723"/>
    </source>
</evidence>
<evidence type="ECO:0000313" key="15">
    <source>
        <dbReference type="Proteomes" id="UP000245119"/>
    </source>
</evidence>
<dbReference type="GO" id="GO:0046872">
    <property type="term" value="F:metal ion binding"/>
    <property type="evidence" value="ECO:0007669"/>
    <property type="project" value="UniProtKB-KW"/>
</dbReference>
<comment type="subcellular location">
    <subcellularLocation>
        <location evidence="1">Cytoplasm</location>
    </subcellularLocation>
</comment>
<dbReference type="CDD" id="cd15804">
    <property type="entry name" value="RLR_C"/>
    <property type="match status" value="1"/>
</dbReference>
<dbReference type="Pfam" id="PF11648">
    <property type="entry name" value="RIG-I_C-RD"/>
    <property type="match status" value="1"/>
</dbReference>
<dbReference type="InterPro" id="IPR021673">
    <property type="entry name" value="RLR_CTR"/>
</dbReference>
<evidence type="ECO:0000256" key="7">
    <source>
        <dbReference type="ARBA" id="ARBA00022806"/>
    </source>
</evidence>
<dbReference type="SMART" id="SM00490">
    <property type="entry name" value="HELICc"/>
    <property type="match status" value="1"/>
</dbReference>
<dbReference type="GO" id="GO:0005524">
    <property type="term" value="F:ATP binding"/>
    <property type="evidence" value="ECO:0007669"/>
    <property type="project" value="UniProtKB-KW"/>
</dbReference>
<dbReference type="PROSITE" id="PS51789">
    <property type="entry name" value="RLR_CTR"/>
    <property type="match status" value="1"/>
</dbReference>
<evidence type="ECO:0000259" key="13">
    <source>
        <dbReference type="PROSITE" id="PS51789"/>
    </source>
</evidence>
<evidence type="ECO:0000256" key="8">
    <source>
        <dbReference type="ARBA" id="ARBA00022833"/>
    </source>
</evidence>
<name>A0A2T7P8G9_POMCA</name>
<keyword evidence="6" id="KW-0378">Hydrolase</keyword>
<feature type="domain" description="Helicase C-terminal" evidence="12">
    <location>
        <begin position="137"/>
        <end position="304"/>
    </location>
</feature>
<dbReference type="STRING" id="400727.A0A2T7P8G9"/>
<protein>
    <recommendedName>
        <fullName evidence="2">RNA helicase</fullName>
        <ecNumber evidence="2">3.6.4.13</ecNumber>
    </recommendedName>
</protein>
<dbReference type="EMBL" id="PZQS01000005">
    <property type="protein sequence ID" value="PVD29709.1"/>
    <property type="molecule type" value="Genomic_DNA"/>
</dbReference>
<organism evidence="14 15">
    <name type="scientific">Pomacea canaliculata</name>
    <name type="common">Golden apple snail</name>
    <dbReference type="NCBI Taxonomy" id="400727"/>
    <lineage>
        <taxon>Eukaryota</taxon>
        <taxon>Metazoa</taxon>
        <taxon>Spiralia</taxon>
        <taxon>Lophotrochozoa</taxon>
        <taxon>Mollusca</taxon>
        <taxon>Gastropoda</taxon>
        <taxon>Caenogastropoda</taxon>
        <taxon>Architaenioglossa</taxon>
        <taxon>Ampullarioidea</taxon>
        <taxon>Ampullariidae</taxon>
        <taxon>Pomacea</taxon>
    </lineage>
</organism>
<gene>
    <name evidence="14" type="ORF">C0Q70_08965</name>
</gene>
<dbReference type="AlphaFoldDB" id="A0A2T7P8G9"/>
<evidence type="ECO:0000256" key="2">
    <source>
        <dbReference type="ARBA" id="ARBA00012552"/>
    </source>
</evidence>